<dbReference type="PANTHER" id="PTHR45899:SF3">
    <property type="entry name" value="ARF-GAP WITH RHO-GAP DOMAIN, ANK REPEAT AND PH DOMAIN-CONTAINING PROTEIN 1"/>
    <property type="match status" value="1"/>
</dbReference>
<evidence type="ECO:0000259" key="2">
    <source>
        <dbReference type="PROSITE" id="PS50003"/>
    </source>
</evidence>
<evidence type="ECO:0000313" key="5">
    <source>
        <dbReference type="Proteomes" id="UP000694701"/>
    </source>
</evidence>
<dbReference type="GO" id="GO:0007165">
    <property type="term" value="P:signal transduction"/>
    <property type="evidence" value="ECO:0007669"/>
    <property type="project" value="InterPro"/>
</dbReference>
<dbReference type="PROSITE" id="PS50238">
    <property type="entry name" value="RHOGAP"/>
    <property type="match status" value="1"/>
</dbReference>
<evidence type="ECO:0000313" key="4">
    <source>
        <dbReference type="Ensembl" id="ENSCCRP00020051910.1"/>
    </source>
</evidence>
<protein>
    <submittedName>
        <fullName evidence="4">ArfGAP with RhoGAP domain, ankyrin repeat and PH domain 1a</fullName>
    </submittedName>
</protein>
<dbReference type="Ensembl" id="ENSCCRT00020056543.1">
    <property type="protein sequence ID" value="ENSCCRP00020051910.1"/>
    <property type="gene ID" value="ENSCCRG00020023103.1"/>
</dbReference>
<dbReference type="InterPro" id="IPR001849">
    <property type="entry name" value="PH_domain"/>
</dbReference>
<dbReference type="PROSITE" id="PS50003">
    <property type="entry name" value="PH_DOMAIN"/>
    <property type="match status" value="1"/>
</dbReference>
<dbReference type="GO" id="GO:0008360">
    <property type="term" value="P:regulation of cell shape"/>
    <property type="evidence" value="ECO:0007669"/>
    <property type="project" value="TreeGrafter"/>
</dbReference>
<proteinExistence type="predicted"/>
<dbReference type="InterPro" id="IPR000198">
    <property type="entry name" value="RhoGAP_dom"/>
</dbReference>
<dbReference type="Gene3D" id="1.10.555.10">
    <property type="entry name" value="Rho GTPase activation protein"/>
    <property type="match status" value="1"/>
</dbReference>
<dbReference type="InterPro" id="IPR011993">
    <property type="entry name" value="PH-like_dom_sf"/>
</dbReference>
<organism evidence="4 5">
    <name type="scientific">Cyprinus carpio</name>
    <name type="common">Common carp</name>
    <dbReference type="NCBI Taxonomy" id="7962"/>
    <lineage>
        <taxon>Eukaryota</taxon>
        <taxon>Metazoa</taxon>
        <taxon>Chordata</taxon>
        <taxon>Craniata</taxon>
        <taxon>Vertebrata</taxon>
        <taxon>Euteleostomi</taxon>
        <taxon>Actinopterygii</taxon>
        <taxon>Neopterygii</taxon>
        <taxon>Teleostei</taxon>
        <taxon>Ostariophysi</taxon>
        <taxon>Cypriniformes</taxon>
        <taxon>Cyprinidae</taxon>
        <taxon>Cyprininae</taxon>
        <taxon>Cyprinus</taxon>
    </lineage>
</organism>
<dbReference type="PANTHER" id="PTHR45899">
    <property type="entry name" value="RHO GTPASE ACTIVATING PROTEIN AT 15B, ISOFORM C"/>
    <property type="match status" value="1"/>
</dbReference>
<dbReference type="AlphaFoldDB" id="A0A8C2F6E7"/>
<dbReference type="InterPro" id="IPR008936">
    <property type="entry name" value="Rho_GTPase_activation_prot"/>
</dbReference>
<evidence type="ECO:0000259" key="3">
    <source>
        <dbReference type="PROSITE" id="PS50238"/>
    </source>
</evidence>
<dbReference type="Pfam" id="PF00620">
    <property type="entry name" value="RhoGAP"/>
    <property type="match status" value="1"/>
</dbReference>
<name>A0A8C2F6E7_CYPCA</name>
<feature type="domain" description="Rho-GAP" evidence="3">
    <location>
        <begin position="212"/>
        <end position="410"/>
    </location>
</feature>
<dbReference type="Pfam" id="PF00169">
    <property type="entry name" value="PH"/>
    <property type="match status" value="1"/>
</dbReference>
<dbReference type="GO" id="GO:0005096">
    <property type="term" value="F:GTPase activator activity"/>
    <property type="evidence" value="ECO:0007669"/>
    <property type="project" value="UniProtKB-KW"/>
</dbReference>
<dbReference type="SMART" id="SM00324">
    <property type="entry name" value="RhoGAP"/>
    <property type="match status" value="1"/>
</dbReference>
<feature type="domain" description="PH" evidence="2">
    <location>
        <begin position="1"/>
        <end position="108"/>
    </location>
</feature>
<dbReference type="SUPFAM" id="SSF48350">
    <property type="entry name" value="GTPase activation domain, GAP"/>
    <property type="match status" value="1"/>
</dbReference>
<reference evidence="4" key="1">
    <citation type="submission" date="2025-08" db="UniProtKB">
        <authorList>
            <consortium name="Ensembl"/>
        </authorList>
    </citation>
    <scope>IDENTIFICATION</scope>
</reference>
<dbReference type="SUPFAM" id="SSF50729">
    <property type="entry name" value="PH domain-like"/>
    <property type="match status" value="1"/>
</dbReference>
<dbReference type="Proteomes" id="UP000694701">
    <property type="component" value="Unplaced"/>
</dbReference>
<dbReference type="InterPro" id="IPR052227">
    <property type="entry name" value="Arf-Rho-GAP_ANK-PH_domain"/>
</dbReference>
<keyword evidence="1" id="KW-0343">GTPase activation</keyword>
<sequence length="469" mass="52441">MANSSVFVGVPCVCMCMNLIVVNIVDFSQRWCCLGDGTFSYFKSEQSHNKCGGMKTSEIICLSVNSPGKHGYEHTFELYSEEGRVYLFGTDDGSIFKNWIRAIAMAVLPPALFDVSGTCDRLGRLRCTEGNHGIGWFCLSTFKLQVLLEDNVQTMDLRKLLTLNLSDSAGSMVLVWRGGPLHLLADRRPHFVGWQTIIQQRSGAGDQPLSQQELTDLGVPVTIDRCLEHVTRYGLISSGIYRKSGINSHVTKLLERFQKDARSVTLHGSDYSVDDVANMLKRFLREVKDGMFNGQENSDSWLRAAGLEDRSEKIHRYQILLSNLPEVNRNTQSTHLPPGLTDGADVTGSQVVEELIQNYCSILNVSESDLQRQHNMTSDILNKHKSQRPLSRTPSSTVCAVYLEKKDEGAVVLVQIAADMTVAKLVSVVLELKRIQQASEEFWSCYEVLEKEDMECCQSISHLVVTLTC</sequence>
<evidence type="ECO:0000256" key="1">
    <source>
        <dbReference type="ARBA" id="ARBA00022468"/>
    </source>
</evidence>
<dbReference type="Gene3D" id="2.30.29.30">
    <property type="entry name" value="Pleckstrin-homology domain (PH domain)/Phosphotyrosine-binding domain (PTB)"/>
    <property type="match status" value="1"/>
</dbReference>
<dbReference type="GO" id="GO:0005737">
    <property type="term" value="C:cytoplasm"/>
    <property type="evidence" value="ECO:0007669"/>
    <property type="project" value="TreeGrafter"/>
</dbReference>
<accession>A0A8C2F6E7</accession>
<dbReference type="GO" id="GO:0005547">
    <property type="term" value="F:phosphatidylinositol-3,4,5-trisphosphate binding"/>
    <property type="evidence" value="ECO:0007669"/>
    <property type="project" value="TreeGrafter"/>
</dbReference>